<reference evidence="7" key="1">
    <citation type="submission" date="2022-01" db="EMBL/GenBank/DDBJ databases">
        <title>Genome Sequence Resource for Two Populations of Ditylenchus destructor, the Migratory Endoparasitic Phytonematode.</title>
        <authorList>
            <person name="Zhang H."/>
            <person name="Lin R."/>
            <person name="Xie B."/>
        </authorList>
    </citation>
    <scope>NUCLEOTIDE SEQUENCE</scope>
    <source>
        <strain evidence="7">BazhouSP</strain>
    </source>
</reference>
<keyword evidence="8" id="KW-1185">Reference proteome</keyword>
<evidence type="ECO:0000256" key="3">
    <source>
        <dbReference type="ARBA" id="ARBA00007147"/>
    </source>
</evidence>
<organism evidence="7 8">
    <name type="scientific">Ditylenchus destructor</name>
    <dbReference type="NCBI Taxonomy" id="166010"/>
    <lineage>
        <taxon>Eukaryota</taxon>
        <taxon>Metazoa</taxon>
        <taxon>Ecdysozoa</taxon>
        <taxon>Nematoda</taxon>
        <taxon>Chromadorea</taxon>
        <taxon>Rhabditida</taxon>
        <taxon>Tylenchina</taxon>
        <taxon>Tylenchomorpha</taxon>
        <taxon>Sphaerularioidea</taxon>
        <taxon>Anguinidae</taxon>
        <taxon>Anguininae</taxon>
        <taxon>Ditylenchus</taxon>
    </lineage>
</organism>
<comment type="caution">
    <text evidence="7">The sequence shown here is derived from an EMBL/GenBank/DDBJ whole genome shotgun (WGS) entry which is preliminary data.</text>
</comment>
<dbReference type="EMBL" id="JAKKPZ010000083">
    <property type="protein sequence ID" value="KAI1703380.1"/>
    <property type="molecule type" value="Genomic_DNA"/>
</dbReference>
<evidence type="ECO:0000313" key="8">
    <source>
        <dbReference type="Proteomes" id="UP001201812"/>
    </source>
</evidence>
<dbReference type="AlphaFoldDB" id="A0AAD4QY60"/>
<dbReference type="Pfam" id="PF25756">
    <property type="entry name" value="TPR_INTS8"/>
    <property type="match status" value="1"/>
</dbReference>
<keyword evidence="4" id="KW-0158">Chromosome</keyword>
<evidence type="ECO:0000313" key="7">
    <source>
        <dbReference type="EMBL" id="KAI1703380.1"/>
    </source>
</evidence>
<dbReference type="GO" id="GO:0034472">
    <property type="term" value="P:snRNA 3'-end processing"/>
    <property type="evidence" value="ECO:0007669"/>
    <property type="project" value="InterPro"/>
</dbReference>
<evidence type="ECO:0000256" key="2">
    <source>
        <dbReference type="ARBA" id="ARBA00004286"/>
    </source>
</evidence>
<evidence type="ECO:0000256" key="5">
    <source>
        <dbReference type="ARBA" id="ARBA00023242"/>
    </source>
</evidence>
<dbReference type="PANTHER" id="PTHR13350:SF1">
    <property type="entry name" value="INTEGRATOR COMPLEX SUBUNIT 8"/>
    <property type="match status" value="1"/>
</dbReference>
<evidence type="ECO:0000256" key="4">
    <source>
        <dbReference type="ARBA" id="ARBA00022454"/>
    </source>
</evidence>
<comment type="similarity">
    <text evidence="3">Belongs to the Integrator subunit 8 family.</text>
</comment>
<proteinExistence type="inferred from homology"/>
<name>A0AAD4QY60_9BILA</name>
<dbReference type="GO" id="GO:0032039">
    <property type="term" value="C:integrator complex"/>
    <property type="evidence" value="ECO:0007669"/>
    <property type="project" value="TreeGrafter"/>
</dbReference>
<gene>
    <name evidence="7" type="ORF">DdX_14919</name>
</gene>
<evidence type="ECO:0000256" key="1">
    <source>
        <dbReference type="ARBA" id="ARBA00004123"/>
    </source>
</evidence>
<evidence type="ECO:0000259" key="6">
    <source>
        <dbReference type="Pfam" id="PF25756"/>
    </source>
</evidence>
<feature type="domain" description="INTS8 TPR repeats" evidence="6">
    <location>
        <begin position="464"/>
        <end position="972"/>
    </location>
</feature>
<protein>
    <submittedName>
        <fullName evidence="7">Integrator complex subunit 8</fullName>
    </submittedName>
</protein>
<accession>A0AAD4QY60</accession>
<sequence length="977" mass="112660">MKPTTSWFDYFMDRKEFFKLLEDPQKDENAVAQIADQFIEQAMNAEKELVQIEKKQLDEEDSICMRHKMDQLWMCALGCFAAIHWDLKLLDKNSNAIKIHALMTQLNRWVFAEQLNDNTANEDPFAILYALGANSFTSKNTFAMWLFSRWVLMVDTDARFPAPLARPTVSNPLNQTDHNLVLADRLAQFIMEIRRKTPDAAKLLEDLLSQPTELIEVPLKDCFYISKEITLPLEELKKLPTPNFLSGNLELRRPAFRIKTTYDLMVAHFAARHFQKAKRLLTTVVQGFQISQNVKSDVTRILSIDENELEGYKSALNGQKQPLLSTPTATQKPEREPDYIIQAASLRDDCSPKVLIALIKQGMGISKRLQFRLQDERFRSAFIDEAALEFSRVNDQKSASARKIKAQLFSSLYFLCALSPRFSETIRRHPQLNKVGNGWRDLVTSRETRIPPPPPNEHIERLSESGPPLWNILTSFKFNVIRESCDVLAKTGIKLPLGLRVSDITGDEIQKRIQQNPQKYNQIVIQLWKLEQLLALENSVRWENTLNTFAQTDIADILSANQELNVLWAFDLLRVRIEIWNRRLCRTDDVAKYENEVTLGMANVKSTVVLAANTNNNAFLKFIVPLINFLLNNKEWKFIWEKFEHACFASPFTNLGRLLSTYLLHAHELNNQVNASQIAISMIWPILMPTFETPKTEAELRKERRRPVQKLLEPDKLLDFLKMLKESAALDFLLSYTAYMYNLTLTAPMEVDRFDLDSAILAHKRIFVKNEDLWRPVNGNGTHLSVEYIEKVLEILCTNALIVNPVNTVWLKIVGDFHFAKRQYEKAATLYLEVIATIQRGFSMDNMNPKDLDWIYSKISLCCAALQMPTLAAMVGQLRTDIEPHLHQVEWLLKETPSTVDAGPAYFPLIADLNLLERMAAAYTRHNLTLYAQNLIKSAPSKALNVNNSPEILRCEMERRKKRFLEILFNQFFKQNM</sequence>
<dbReference type="PANTHER" id="PTHR13350">
    <property type="entry name" value="INTEGRATOR COMPLEX SUBUNIT 8"/>
    <property type="match status" value="1"/>
</dbReference>
<dbReference type="Proteomes" id="UP001201812">
    <property type="component" value="Unassembled WGS sequence"/>
</dbReference>
<comment type="subcellular location">
    <subcellularLocation>
        <location evidence="2">Chromosome</location>
    </subcellularLocation>
    <subcellularLocation>
        <location evidence="1">Nucleus</location>
    </subcellularLocation>
</comment>
<keyword evidence="5" id="KW-0539">Nucleus</keyword>
<dbReference type="GO" id="GO:0005694">
    <property type="term" value="C:chromosome"/>
    <property type="evidence" value="ECO:0007669"/>
    <property type="project" value="UniProtKB-SubCell"/>
</dbReference>
<dbReference type="InterPro" id="IPR057980">
    <property type="entry name" value="TPR_INTS8"/>
</dbReference>
<dbReference type="InterPro" id="IPR038751">
    <property type="entry name" value="INTS8"/>
</dbReference>